<keyword evidence="6" id="KW-1133">Transmembrane helix</keyword>
<evidence type="ECO:0000256" key="4">
    <source>
        <dbReference type="ARBA" id="ARBA00023180"/>
    </source>
</evidence>
<name>A0A9F2R449_PYTBI</name>
<feature type="chain" id="PRO_5044698235" evidence="7">
    <location>
        <begin position="27"/>
        <end position="372"/>
    </location>
</feature>
<feature type="transmembrane region" description="Helical" evidence="6">
    <location>
        <begin position="335"/>
        <end position="355"/>
    </location>
</feature>
<evidence type="ECO:0000313" key="11">
    <source>
        <dbReference type="RefSeq" id="XP_025027300.1"/>
    </source>
</evidence>
<dbReference type="PROSITE" id="PS50986">
    <property type="entry name" value="MANSC"/>
    <property type="match status" value="1"/>
</dbReference>
<dbReference type="GeneID" id="103048778"/>
<keyword evidence="2 7" id="KW-0732">Signal</keyword>
<organism evidence="9 10">
    <name type="scientific">Python bivittatus</name>
    <name type="common">Burmese python</name>
    <name type="synonym">Python molurus bivittatus</name>
    <dbReference type="NCBI Taxonomy" id="176946"/>
    <lineage>
        <taxon>Eukaryota</taxon>
        <taxon>Metazoa</taxon>
        <taxon>Chordata</taxon>
        <taxon>Craniata</taxon>
        <taxon>Vertebrata</taxon>
        <taxon>Euteleostomi</taxon>
        <taxon>Lepidosauria</taxon>
        <taxon>Squamata</taxon>
        <taxon>Bifurcata</taxon>
        <taxon>Unidentata</taxon>
        <taxon>Episquamata</taxon>
        <taxon>Toxicofera</taxon>
        <taxon>Serpentes</taxon>
        <taxon>Henophidia</taxon>
        <taxon>Pythonidae</taxon>
        <taxon>Python</taxon>
    </lineage>
</organism>
<keyword evidence="9" id="KW-1185">Reference proteome</keyword>
<sequence length="372" mass="39961">MALQTTRCLACLSAVLFSVMIKPSQTQRCSSEKMEDIMVYIPAAFSKGIRGTDPIYTPSWEACVNTCCLEKIAGDKTCNYVVFNTKMKGRSPNCYQFYYPAKEACPVKPALGLVTFRIIEGQEIPRPPPSLSELPHPTANRSLASPQAAGFDLARPPGGLDSLPRAFKKEKIFGPAEHPLGKVDGPSQHPKAGRTNDVEVFGSSLVQRSSSAANTIQQSAPVKLPLATHGSQTSRTVGAAAIRRSASHAPLSAPYARKTKVAALHPRKAALPQPLFPSKTQTHNFSSLSATLPTPNSSASVRDSHLSNGQFSLEGYSPEGSPGRRDGPQLSNQRFILATLFIAVLFLLLTVVIGGKMLDSLKLLHEAGLLDE</sequence>
<dbReference type="GO" id="GO:0016020">
    <property type="term" value="C:membrane"/>
    <property type="evidence" value="ECO:0007669"/>
    <property type="project" value="UniProtKB-SubCell"/>
</dbReference>
<evidence type="ECO:0000256" key="6">
    <source>
        <dbReference type="SAM" id="Phobius"/>
    </source>
</evidence>
<keyword evidence="3 6" id="KW-0472">Membrane</keyword>
<feature type="signal peptide" evidence="7">
    <location>
        <begin position="1"/>
        <end position="26"/>
    </location>
</feature>
<proteinExistence type="predicted"/>
<accession>A0A9F2R449</accession>
<evidence type="ECO:0000256" key="3">
    <source>
        <dbReference type="ARBA" id="ARBA00023136"/>
    </source>
</evidence>
<keyword evidence="4" id="KW-0325">Glycoprotein</keyword>
<reference evidence="10 11" key="1">
    <citation type="submission" date="2025-04" db="UniProtKB">
        <authorList>
            <consortium name="RefSeq"/>
        </authorList>
    </citation>
    <scope>IDENTIFICATION</scope>
    <source>
        <tissue evidence="10 11">Liver</tissue>
    </source>
</reference>
<feature type="domain" description="MANSC" evidence="8">
    <location>
        <begin position="33"/>
        <end position="116"/>
    </location>
</feature>
<evidence type="ECO:0000256" key="7">
    <source>
        <dbReference type="SAM" id="SignalP"/>
    </source>
</evidence>
<protein>
    <submittedName>
        <fullName evidence="10 11">MANSC domain-containing protein 1</fullName>
    </submittedName>
</protein>
<comment type="subcellular location">
    <subcellularLocation>
        <location evidence="1">Membrane</location>
    </subcellularLocation>
</comment>
<evidence type="ECO:0000259" key="8">
    <source>
        <dbReference type="PROSITE" id="PS50986"/>
    </source>
</evidence>
<feature type="region of interest" description="Disordered" evidence="5">
    <location>
        <begin position="176"/>
        <end position="195"/>
    </location>
</feature>
<gene>
    <name evidence="10 11 12" type="primary">MANSC1</name>
</gene>
<dbReference type="SMART" id="SM00765">
    <property type="entry name" value="MANEC"/>
    <property type="match status" value="1"/>
</dbReference>
<feature type="region of interest" description="Disordered" evidence="5">
    <location>
        <begin position="272"/>
        <end position="304"/>
    </location>
</feature>
<dbReference type="OrthoDB" id="10071013at2759"/>
<evidence type="ECO:0000256" key="1">
    <source>
        <dbReference type="ARBA" id="ARBA00004370"/>
    </source>
</evidence>
<feature type="compositionally biased region" description="Polar residues" evidence="5">
    <location>
        <begin position="278"/>
        <end position="304"/>
    </location>
</feature>
<dbReference type="AlphaFoldDB" id="A0A9F2R449"/>
<dbReference type="RefSeq" id="XP_007435860.1">
    <property type="nucleotide sequence ID" value="XM_007435798.3"/>
</dbReference>
<dbReference type="InterPro" id="IPR013980">
    <property type="entry name" value="MANSC_dom"/>
</dbReference>
<keyword evidence="6" id="KW-0812">Transmembrane</keyword>
<dbReference type="Proteomes" id="UP000695026">
    <property type="component" value="Unplaced"/>
</dbReference>
<dbReference type="RefSeq" id="XP_025027301.1">
    <property type="nucleotide sequence ID" value="XM_025171533.1"/>
</dbReference>
<dbReference type="RefSeq" id="XP_025027300.1">
    <property type="nucleotide sequence ID" value="XM_025171532.1"/>
</dbReference>
<evidence type="ECO:0000313" key="12">
    <source>
        <dbReference type="RefSeq" id="XP_025027301.1"/>
    </source>
</evidence>
<dbReference type="Pfam" id="PF07502">
    <property type="entry name" value="MANEC"/>
    <property type="match status" value="1"/>
</dbReference>
<evidence type="ECO:0000256" key="2">
    <source>
        <dbReference type="ARBA" id="ARBA00022729"/>
    </source>
</evidence>
<dbReference type="InterPro" id="IPR011106">
    <property type="entry name" value="MANSC_N"/>
</dbReference>
<evidence type="ECO:0000256" key="5">
    <source>
        <dbReference type="SAM" id="MobiDB-lite"/>
    </source>
</evidence>
<dbReference type="CTD" id="54682"/>
<evidence type="ECO:0000313" key="10">
    <source>
        <dbReference type="RefSeq" id="XP_007435860.1"/>
    </source>
</evidence>
<evidence type="ECO:0000313" key="9">
    <source>
        <dbReference type="Proteomes" id="UP000695026"/>
    </source>
</evidence>
<dbReference type="KEGG" id="pbi:103048778"/>
<dbReference type="OMA" id="SQNCPTK"/>